<gene>
    <name evidence="5" type="ORF">J2T60_001075</name>
</gene>
<dbReference type="PANTHER" id="PTHR12151">
    <property type="entry name" value="ELECTRON TRANSPORT PROTIN SCO1/SENC FAMILY MEMBER"/>
    <property type="match status" value="1"/>
</dbReference>
<feature type="signal peptide" evidence="3">
    <location>
        <begin position="1"/>
        <end position="23"/>
    </location>
</feature>
<dbReference type="Gene3D" id="3.40.30.10">
    <property type="entry name" value="Glutaredoxin"/>
    <property type="match status" value="1"/>
</dbReference>
<evidence type="ECO:0000256" key="3">
    <source>
        <dbReference type="SAM" id="SignalP"/>
    </source>
</evidence>
<evidence type="ECO:0000313" key="5">
    <source>
        <dbReference type="EMBL" id="MCP1727110.1"/>
    </source>
</evidence>
<dbReference type="InterPro" id="IPR003782">
    <property type="entry name" value="SCO1/SenC"/>
</dbReference>
<dbReference type="InterPro" id="IPR013766">
    <property type="entry name" value="Thioredoxin_domain"/>
</dbReference>
<dbReference type="PANTHER" id="PTHR12151:SF25">
    <property type="entry name" value="LINALOOL DEHYDRATASE_ISOMERASE DOMAIN-CONTAINING PROTEIN"/>
    <property type="match status" value="1"/>
</dbReference>
<evidence type="ECO:0000259" key="4">
    <source>
        <dbReference type="PROSITE" id="PS51352"/>
    </source>
</evidence>
<evidence type="ECO:0000313" key="6">
    <source>
        <dbReference type="Proteomes" id="UP001523550"/>
    </source>
</evidence>
<keyword evidence="3" id="KW-0732">Signal</keyword>
<protein>
    <submittedName>
        <fullName evidence="5">Protein SCO1/2</fullName>
    </submittedName>
</protein>
<sequence>MKAFKTPLIIVLALVFAATGGLAAHFLTDRTVGTPDTEAVILEQPRLIPDRILLDHHGSAWSPKRLEGQWTLIFFGFTHCPDICPETMVVINQAHRMIEENGKALPPSVVFISVDPARDTPERLANYVPYFNQSFLGVTGDQEDIEELASAMAVPLQIPDVDPDQDYEVDHGSQLILVGPDGHIRAFFTAPHHPRQIAQDYEAIVRYLNPS</sequence>
<keyword evidence="6" id="KW-1185">Reference proteome</keyword>
<comment type="caution">
    <text evidence="5">The sequence shown here is derived from an EMBL/GenBank/DDBJ whole genome shotgun (WGS) entry which is preliminary data.</text>
</comment>
<organism evidence="5 6">
    <name type="scientific">Natronospira proteinivora</name>
    <dbReference type="NCBI Taxonomy" id="1807133"/>
    <lineage>
        <taxon>Bacteria</taxon>
        <taxon>Pseudomonadati</taxon>
        <taxon>Pseudomonadota</taxon>
        <taxon>Gammaproteobacteria</taxon>
        <taxon>Natronospirales</taxon>
        <taxon>Natronospiraceae</taxon>
        <taxon>Natronospira</taxon>
    </lineage>
</organism>
<dbReference type="RefSeq" id="WP_253446479.1">
    <property type="nucleotide sequence ID" value="NZ_JALJYF010000001.1"/>
</dbReference>
<dbReference type="EMBL" id="JALJYF010000001">
    <property type="protein sequence ID" value="MCP1727110.1"/>
    <property type="molecule type" value="Genomic_DNA"/>
</dbReference>
<dbReference type="PROSITE" id="PS51352">
    <property type="entry name" value="THIOREDOXIN_2"/>
    <property type="match status" value="1"/>
</dbReference>
<dbReference type="CDD" id="cd02968">
    <property type="entry name" value="SCO"/>
    <property type="match status" value="1"/>
</dbReference>
<dbReference type="Pfam" id="PF02630">
    <property type="entry name" value="SCO1-SenC"/>
    <property type="match status" value="1"/>
</dbReference>
<dbReference type="SUPFAM" id="SSF52833">
    <property type="entry name" value="Thioredoxin-like"/>
    <property type="match status" value="1"/>
</dbReference>
<accession>A0ABT1G736</accession>
<dbReference type="Proteomes" id="UP001523550">
    <property type="component" value="Unassembled WGS sequence"/>
</dbReference>
<dbReference type="InterPro" id="IPR036249">
    <property type="entry name" value="Thioredoxin-like_sf"/>
</dbReference>
<reference evidence="5 6" key="1">
    <citation type="submission" date="2022-03" db="EMBL/GenBank/DDBJ databases">
        <title>Genomic Encyclopedia of Type Strains, Phase III (KMG-III): the genomes of soil and plant-associated and newly described type strains.</title>
        <authorList>
            <person name="Whitman W."/>
        </authorList>
    </citation>
    <scope>NUCLEOTIDE SEQUENCE [LARGE SCALE GENOMIC DNA]</scope>
    <source>
        <strain evidence="5 6">BSker1</strain>
    </source>
</reference>
<evidence type="ECO:0000256" key="1">
    <source>
        <dbReference type="ARBA" id="ARBA00010996"/>
    </source>
</evidence>
<feature type="domain" description="Thioredoxin" evidence="4">
    <location>
        <begin position="42"/>
        <end position="211"/>
    </location>
</feature>
<evidence type="ECO:0000256" key="2">
    <source>
        <dbReference type="ARBA" id="ARBA00023008"/>
    </source>
</evidence>
<name>A0ABT1G736_9GAMM</name>
<comment type="similarity">
    <text evidence="1">Belongs to the SCO1/2 family.</text>
</comment>
<feature type="chain" id="PRO_5045052098" evidence="3">
    <location>
        <begin position="24"/>
        <end position="211"/>
    </location>
</feature>
<keyword evidence="2" id="KW-0186">Copper</keyword>
<proteinExistence type="inferred from homology"/>